<feature type="domain" description="CxC5 like cysteine cluster associated with KDZ" evidence="1">
    <location>
        <begin position="48"/>
        <end position="169"/>
    </location>
</feature>
<organism evidence="3 4">
    <name type="scientific">Lentinus brumalis</name>
    <dbReference type="NCBI Taxonomy" id="2498619"/>
    <lineage>
        <taxon>Eukaryota</taxon>
        <taxon>Fungi</taxon>
        <taxon>Dikarya</taxon>
        <taxon>Basidiomycota</taxon>
        <taxon>Agaricomycotina</taxon>
        <taxon>Agaricomycetes</taxon>
        <taxon>Polyporales</taxon>
        <taxon>Polyporaceae</taxon>
        <taxon>Lentinus</taxon>
    </lineage>
</organism>
<keyword evidence="4" id="KW-1185">Reference proteome</keyword>
<dbReference type="Proteomes" id="UP000256964">
    <property type="component" value="Unassembled WGS sequence"/>
</dbReference>
<dbReference type="InterPro" id="IPR041539">
    <property type="entry name" value="CxC5"/>
</dbReference>
<sequence>MAGRRLTTTADDIDKSLSKAASSFDLGAKPDCVASRRIGSPLLSGVGAEVIVPPVRSCITPDCPQQGKPLGGHKHHYAATLYTRSRGTLPVRVYSLYCKGACCHTTYRHDYLVRSARSPDAVREYYPGVPHALEASEYSFVESKLVQVFRSQMALCHASGEIVAKCYNLGLCDLPDARQLSGDTVWHAFYLHALLLDSTRRSDPLRVPHSGVHAERLQRALEARNLRMAGVGQPEWAHACDLCEKIYPTDPSDPEKRLSACVMDGVTVGHPRCNENLCTNRLRSPRDRFCPEHAAEEEICAVHGCALRAEDSKRTCCTPAHRQHEEDKREKGKAFFRLKKRADDKLQGIKASLGRRWTHNEQLMFRPCGVILSRCTFYESESVGNALRFILATFPEHLPRAMPSYIFFDNNCLLLRHILASKEHRLDDVGLPVDVFHAIRKHKESDAFCAMNCNPACFTELYSDGLGWLFNSSAAEQGNVWFGKFMAVAREMSEIHYNFFLDEMILIHNEQRVEVLRKRGCHPRTVPLDELAMPRH</sequence>
<evidence type="ECO:0008006" key="5">
    <source>
        <dbReference type="Google" id="ProtNLM"/>
    </source>
</evidence>
<evidence type="ECO:0000259" key="1">
    <source>
        <dbReference type="Pfam" id="PF18718"/>
    </source>
</evidence>
<dbReference type="Pfam" id="PF18718">
    <property type="entry name" value="CxC5"/>
    <property type="match status" value="1"/>
</dbReference>
<reference evidence="3 4" key="1">
    <citation type="journal article" date="2018" name="Biotechnol. Biofuels">
        <title>Integrative visual omics of the white-rot fungus Polyporus brumalis exposes the biotechnological potential of its oxidative enzymes for delignifying raw plant biomass.</title>
        <authorList>
            <person name="Miyauchi S."/>
            <person name="Rancon A."/>
            <person name="Drula E."/>
            <person name="Hage H."/>
            <person name="Chaduli D."/>
            <person name="Favel A."/>
            <person name="Grisel S."/>
            <person name="Henrissat B."/>
            <person name="Herpoel-Gimbert I."/>
            <person name="Ruiz-Duenas F.J."/>
            <person name="Chevret D."/>
            <person name="Hainaut M."/>
            <person name="Lin J."/>
            <person name="Wang M."/>
            <person name="Pangilinan J."/>
            <person name="Lipzen A."/>
            <person name="Lesage-Meessen L."/>
            <person name="Navarro D."/>
            <person name="Riley R."/>
            <person name="Grigoriev I.V."/>
            <person name="Zhou S."/>
            <person name="Raouche S."/>
            <person name="Rosso M.N."/>
        </authorList>
    </citation>
    <scope>NUCLEOTIDE SEQUENCE [LARGE SCALE GENOMIC DNA]</scope>
    <source>
        <strain evidence="3 4">BRFM 1820</strain>
    </source>
</reference>
<proteinExistence type="predicted"/>
<name>A0A371CJZ9_9APHY</name>
<dbReference type="AlphaFoldDB" id="A0A371CJZ9"/>
<evidence type="ECO:0000259" key="2">
    <source>
        <dbReference type="Pfam" id="PF18721"/>
    </source>
</evidence>
<feature type="domain" description="CxC6 like cysteine cluster associated with KDZ" evidence="2">
    <location>
        <begin position="262"/>
        <end position="326"/>
    </location>
</feature>
<evidence type="ECO:0000313" key="3">
    <source>
        <dbReference type="EMBL" id="RDX40609.1"/>
    </source>
</evidence>
<dbReference type="Pfam" id="PF18721">
    <property type="entry name" value="CxC6"/>
    <property type="match status" value="1"/>
</dbReference>
<dbReference type="STRING" id="139420.A0A371CJZ9"/>
<evidence type="ECO:0000313" key="4">
    <source>
        <dbReference type="Proteomes" id="UP000256964"/>
    </source>
</evidence>
<accession>A0A371CJZ9</accession>
<protein>
    <recommendedName>
        <fullName evidence="5">CxC6 like cysteine cluster associated with KDZ domain-containing protein</fullName>
    </recommendedName>
</protein>
<dbReference type="EMBL" id="KZ857545">
    <property type="protein sequence ID" value="RDX40609.1"/>
    <property type="molecule type" value="Genomic_DNA"/>
</dbReference>
<dbReference type="InterPro" id="IPR040898">
    <property type="entry name" value="CxC6"/>
</dbReference>
<dbReference type="OrthoDB" id="2501483at2759"/>
<gene>
    <name evidence="3" type="ORF">OH76DRAFT_1505593</name>
</gene>